<dbReference type="Proteomes" id="UP001218218">
    <property type="component" value="Unassembled WGS sequence"/>
</dbReference>
<organism evidence="1 2">
    <name type="scientific">Mycena albidolilacea</name>
    <dbReference type="NCBI Taxonomy" id="1033008"/>
    <lineage>
        <taxon>Eukaryota</taxon>
        <taxon>Fungi</taxon>
        <taxon>Dikarya</taxon>
        <taxon>Basidiomycota</taxon>
        <taxon>Agaricomycotina</taxon>
        <taxon>Agaricomycetes</taxon>
        <taxon>Agaricomycetidae</taxon>
        <taxon>Agaricales</taxon>
        <taxon>Marasmiineae</taxon>
        <taxon>Mycenaceae</taxon>
        <taxon>Mycena</taxon>
    </lineage>
</organism>
<proteinExistence type="predicted"/>
<dbReference type="AlphaFoldDB" id="A0AAD6Z0W7"/>
<evidence type="ECO:0000313" key="1">
    <source>
        <dbReference type="EMBL" id="KAJ7302883.1"/>
    </source>
</evidence>
<reference evidence="1" key="1">
    <citation type="submission" date="2023-03" db="EMBL/GenBank/DDBJ databases">
        <title>Massive genome expansion in bonnet fungi (Mycena s.s.) driven by repeated elements and novel gene families across ecological guilds.</title>
        <authorList>
            <consortium name="Lawrence Berkeley National Laboratory"/>
            <person name="Harder C.B."/>
            <person name="Miyauchi S."/>
            <person name="Viragh M."/>
            <person name="Kuo A."/>
            <person name="Thoen E."/>
            <person name="Andreopoulos B."/>
            <person name="Lu D."/>
            <person name="Skrede I."/>
            <person name="Drula E."/>
            <person name="Henrissat B."/>
            <person name="Morin E."/>
            <person name="Kohler A."/>
            <person name="Barry K."/>
            <person name="LaButti K."/>
            <person name="Morin E."/>
            <person name="Salamov A."/>
            <person name="Lipzen A."/>
            <person name="Mereny Z."/>
            <person name="Hegedus B."/>
            <person name="Baldrian P."/>
            <person name="Stursova M."/>
            <person name="Weitz H."/>
            <person name="Taylor A."/>
            <person name="Grigoriev I.V."/>
            <person name="Nagy L.G."/>
            <person name="Martin F."/>
            <person name="Kauserud H."/>
        </authorList>
    </citation>
    <scope>NUCLEOTIDE SEQUENCE</scope>
    <source>
        <strain evidence="1">CBHHK002</strain>
    </source>
</reference>
<accession>A0AAD6Z0W7</accession>
<gene>
    <name evidence="1" type="ORF">DFH08DRAFT_722579</name>
</gene>
<protein>
    <submittedName>
        <fullName evidence="1">Uncharacterized protein</fullName>
    </submittedName>
</protein>
<name>A0AAD6Z0W7_9AGAR</name>
<feature type="non-terminal residue" evidence="1">
    <location>
        <position position="1"/>
    </location>
</feature>
<sequence length="64" mass="7639">FRHIPVRRADWHLLGFTWDNKYFYDLVLGFVCRSVSYIFNLFAEALHWILHATPSPCQHPPLPQ</sequence>
<keyword evidence="2" id="KW-1185">Reference proteome</keyword>
<evidence type="ECO:0000313" key="2">
    <source>
        <dbReference type="Proteomes" id="UP001218218"/>
    </source>
</evidence>
<comment type="caution">
    <text evidence="1">The sequence shown here is derived from an EMBL/GenBank/DDBJ whole genome shotgun (WGS) entry which is preliminary data.</text>
</comment>
<dbReference type="EMBL" id="JARIHO010000110">
    <property type="protein sequence ID" value="KAJ7302883.1"/>
    <property type="molecule type" value="Genomic_DNA"/>
</dbReference>